<keyword evidence="6" id="KW-0769">Symport</keyword>
<dbReference type="Pfam" id="PF00474">
    <property type="entry name" value="SSF"/>
    <property type="match status" value="1"/>
</dbReference>
<sequence>MAEFTDFGIVVAIFLAGSVVVGSVMWKLVQRSGRRLIVAGRSLPLFLVGTMLAAQSIDGNSSLGNMALVWEFGFYAGAVLPIGLGVCLLIVGIFYAKRLNFMQMFTLPDFYFRRYGNGAEGISSVLMIISFVILVAGNLAAAGLICELVFGVSYIWGLLIVATIVLIYTFCGGLFSCAATDLFQVHIAIVAFWAAFIFFAGGYADTPWAEISASFPEGTMDLSALYAIENGALLNWAALFALGLGDVIALDFMERVFAAKNPKVARRGALWGGGLTLFTVIPTSMLGMVAMFYLPSLEDPGMAMPLLAMEHMPFAIGAAMLIGVLGAGMSTANGGLLGISAVISRNLIQRVIRRRWLKREAWDDNKLLWITRICVIPMFGVGVLLAYVAPNPGFYLILAFDVVFAGAWAPLTLGLFWKKSNMPAAIVSLLVGSAIRLIFWIDMETTGYLAVEYAGLDSMIPPVIAFVLFIIVAEATQKNYPGKERHDVRDYAPPVEDVIAGEDLKGFKPGPQTNTSA</sequence>
<feature type="transmembrane region" description="Helical" evidence="13">
    <location>
        <begin position="367"/>
        <end position="388"/>
    </location>
</feature>
<dbReference type="InterPro" id="IPR001734">
    <property type="entry name" value="Na/solute_symporter"/>
</dbReference>
<dbReference type="PANTHER" id="PTHR48086:SF3">
    <property type="entry name" value="SODIUM_PROLINE SYMPORTER"/>
    <property type="match status" value="1"/>
</dbReference>
<keyword evidence="4" id="KW-1003">Cell membrane</keyword>
<dbReference type="Gene3D" id="1.20.1730.10">
    <property type="entry name" value="Sodium/glucose cotransporter"/>
    <property type="match status" value="1"/>
</dbReference>
<feature type="transmembrane region" description="Helical" evidence="13">
    <location>
        <begin position="117"/>
        <end position="142"/>
    </location>
</feature>
<dbReference type="EMBL" id="KF900559">
    <property type="protein sequence ID" value="AIE99286.1"/>
    <property type="molecule type" value="Genomic_DNA"/>
</dbReference>
<reference evidence="14" key="1">
    <citation type="journal article" date="2014" name="Genome Biol. Evol.">
        <title>Pangenome evidence for extensive interdomain horizontal transfer affecting lineage core and shell genes in uncultured planktonic thaumarchaeota and euryarchaeota.</title>
        <authorList>
            <person name="Deschamps P."/>
            <person name="Zivanovic Y."/>
            <person name="Moreira D."/>
            <person name="Rodriguez-Valera F."/>
            <person name="Lopez-Garcia P."/>
        </authorList>
    </citation>
    <scope>NUCLEOTIDE SEQUENCE</scope>
</reference>
<comment type="similarity">
    <text evidence="2 12">Belongs to the sodium:solute symporter (SSF) (TC 2.A.21) family.</text>
</comment>
<evidence type="ECO:0000256" key="1">
    <source>
        <dbReference type="ARBA" id="ARBA00004651"/>
    </source>
</evidence>
<dbReference type="PANTHER" id="PTHR48086">
    <property type="entry name" value="SODIUM/PROLINE SYMPORTER-RELATED"/>
    <property type="match status" value="1"/>
</dbReference>
<dbReference type="AlphaFoldDB" id="A0A075GBD0"/>
<feature type="transmembrane region" description="Helical" evidence="13">
    <location>
        <begin position="154"/>
        <end position="175"/>
    </location>
</feature>
<feature type="transmembrane region" description="Helical" evidence="13">
    <location>
        <begin position="453"/>
        <end position="473"/>
    </location>
</feature>
<evidence type="ECO:0000256" key="13">
    <source>
        <dbReference type="SAM" id="Phobius"/>
    </source>
</evidence>
<feature type="transmembrane region" description="Helical" evidence="13">
    <location>
        <begin position="6"/>
        <end position="29"/>
    </location>
</feature>
<name>A0A075GBD0_9ARCH</name>
<evidence type="ECO:0000313" key="14">
    <source>
        <dbReference type="EMBL" id="AIE99286.1"/>
    </source>
</evidence>
<keyword evidence="10 13" id="KW-0472">Membrane</keyword>
<keyword evidence="3" id="KW-0813">Transport</keyword>
<feature type="transmembrane region" description="Helical" evidence="13">
    <location>
        <begin position="224"/>
        <end position="249"/>
    </location>
</feature>
<organism evidence="14">
    <name type="scientific">uncultured marine thaumarchaeote KM3_107_D09</name>
    <dbReference type="NCBI Taxonomy" id="1455985"/>
    <lineage>
        <taxon>Archaea</taxon>
        <taxon>Nitrososphaerota</taxon>
        <taxon>environmental samples</taxon>
    </lineage>
</organism>
<feature type="transmembrane region" description="Helical" evidence="13">
    <location>
        <begin position="424"/>
        <end position="441"/>
    </location>
</feature>
<dbReference type="InterPro" id="IPR038377">
    <property type="entry name" value="Na/Glc_symporter_sf"/>
</dbReference>
<dbReference type="PROSITE" id="PS50283">
    <property type="entry name" value="NA_SOLUT_SYMP_3"/>
    <property type="match status" value="1"/>
</dbReference>
<evidence type="ECO:0000256" key="10">
    <source>
        <dbReference type="ARBA" id="ARBA00023136"/>
    </source>
</evidence>
<gene>
    <name evidence="14" type="primary">TC.SSS</name>
</gene>
<keyword evidence="8" id="KW-0915">Sodium</keyword>
<dbReference type="PROSITE" id="PS00456">
    <property type="entry name" value="NA_SOLUT_SYMP_1"/>
    <property type="match status" value="1"/>
</dbReference>
<dbReference type="GO" id="GO:0046942">
    <property type="term" value="P:carboxylic acid transport"/>
    <property type="evidence" value="ECO:0007669"/>
    <property type="project" value="UniProtKB-ARBA"/>
</dbReference>
<evidence type="ECO:0000256" key="5">
    <source>
        <dbReference type="ARBA" id="ARBA00022692"/>
    </source>
</evidence>
<evidence type="ECO:0000256" key="6">
    <source>
        <dbReference type="ARBA" id="ARBA00022847"/>
    </source>
</evidence>
<evidence type="ECO:0000256" key="4">
    <source>
        <dbReference type="ARBA" id="ARBA00022475"/>
    </source>
</evidence>
<comment type="subcellular location">
    <subcellularLocation>
        <location evidence="1">Cell membrane</location>
        <topology evidence="1">Multi-pass membrane protein</topology>
    </subcellularLocation>
</comment>
<keyword evidence="11" id="KW-0739">Sodium transport</keyword>
<feature type="transmembrane region" description="Helical" evidence="13">
    <location>
        <begin position="394"/>
        <end position="417"/>
    </location>
</feature>
<protein>
    <submittedName>
        <fullName evidence="14">Na+/proline symporter PutP (TC.SSS)</fullName>
    </submittedName>
</protein>
<feature type="transmembrane region" description="Helical" evidence="13">
    <location>
        <begin position="270"/>
        <end position="294"/>
    </location>
</feature>
<evidence type="ECO:0000256" key="11">
    <source>
        <dbReference type="ARBA" id="ARBA00023201"/>
    </source>
</evidence>
<dbReference type="GO" id="GO:0005886">
    <property type="term" value="C:plasma membrane"/>
    <property type="evidence" value="ECO:0007669"/>
    <property type="project" value="UniProtKB-SubCell"/>
</dbReference>
<keyword evidence="9" id="KW-0406">Ion transport</keyword>
<feature type="transmembrane region" description="Helical" evidence="13">
    <location>
        <begin position="36"/>
        <end position="54"/>
    </location>
</feature>
<dbReference type="GO" id="GO:0006814">
    <property type="term" value="P:sodium ion transport"/>
    <property type="evidence" value="ECO:0007669"/>
    <property type="project" value="UniProtKB-KW"/>
</dbReference>
<feature type="transmembrane region" description="Helical" evidence="13">
    <location>
        <begin position="74"/>
        <end position="96"/>
    </location>
</feature>
<feature type="transmembrane region" description="Helical" evidence="13">
    <location>
        <begin position="182"/>
        <end position="204"/>
    </location>
</feature>
<evidence type="ECO:0000256" key="12">
    <source>
        <dbReference type="RuleBase" id="RU362091"/>
    </source>
</evidence>
<feature type="transmembrane region" description="Helical" evidence="13">
    <location>
        <begin position="314"/>
        <end position="347"/>
    </location>
</feature>
<keyword evidence="5 13" id="KW-0812">Transmembrane</keyword>
<dbReference type="InterPro" id="IPR018212">
    <property type="entry name" value="Na/solute_symporter_CS"/>
</dbReference>
<dbReference type="GO" id="GO:0015293">
    <property type="term" value="F:symporter activity"/>
    <property type="evidence" value="ECO:0007669"/>
    <property type="project" value="UniProtKB-KW"/>
</dbReference>
<evidence type="ECO:0000256" key="2">
    <source>
        <dbReference type="ARBA" id="ARBA00006434"/>
    </source>
</evidence>
<dbReference type="InterPro" id="IPR050277">
    <property type="entry name" value="Sodium:Solute_Symporter"/>
</dbReference>
<evidence type="ECO:0000256" key="3">
    <source>
        <dbReference type="ARBA" id="ARBA00022448"/>
    </source>
</evidence>
<accession>A0A075GBD0</accession>
<proteinExistence type="inferred from homology"/>
<evidence type="ECO:0000256" key="8">
    <source>
        <dbReference type="ARBA" id="ARBA00023053"/>
    </source>
</evidence>
<evidence type="ECO:0000256" key="7">
    <source>
        <dbReference type="ARBA" id="ARBA00022989"/>
    </source>
</evidence>
<keyword evidence="7 13" id="KW-1133">Transmembrane helix</keyword>
<evidence type="ECO:0000256" key="9">
    <source>
        <dbReference type="ARBA" id="ARBA00023065"/>
    </source>
</evidence>